<keyword evidence="1" id="KW-0732">Signal</keyword>
<evidence type="ECO:0000313" key="2">
    <source>
        <dbReference type="EMBL" id="GLB47860.1"/>
    </source>
</evidence>
<dbReference type="Proteomes" id="UP001143543">
    <property type="component" value="Unassembled WGS sequence"/>
</dbReference>
<sequence>MKSHFCLFLLLTITGAIYAQTSIDTELSLLIPTRQGYYKVKHGEPKEIIVTIEDRGEKSNIHYQYYNPQSIGYTNKSYRGTIHLDSLGRKIYQESYSKYKQRLRYTRTKYVYTQNTKTILNVTKDDDTLNTYKVTFNEFGHPTKIENFTPDGYLESYATATYSIAEGTFLYEVYNFNGRRVLKQLKYFNPYFIINTNEHGDVSEMYWPTSYIESETTYTIEYKYDKKGNWTYEKVVMHTPESKKTIKRVTRKISYKN</sequence>
<evidence type="ECO:0008006" key="4">
    <source>
        <dbReference type="Google" id="ProtNLM"/>
    </source>
</evidence>
<organism evidence="2 3">
    <name type="scientific">Neptunitalea lumnitzerae</name>
    <dbReference type="NCBI Taxonomy" id="2965509"/>
    <lineage>
        <taxon>Bacteria</taxon>
        <taxon>Pseudomonadati</taxon>
        <taxon>Bacteroidota</taxon>
        <taxon>Flavobacteriia</taxon>
        <taxon>Flavobacteriales</taxon>
        <taxon>Flavobacteriaceae</taxon>
        <taxon>Neptunitalea</taxon>
    </lineage>
</organism>
<name>A0ABQ5MEP9_9FLAO</name>
<evidence type="ECO:0000313" key="3">
    <source>
        <dbReference type="Proteomes" id="UP001143543"/>
    </source>
</evidence>
<reference evidence="2" key="1">
    <citation type="submission" date="2022-07" db="EMBL/GenBank/DDBJ databases">
        <title>Taxonomy of Novel Oxalotrophic and Methylotrophic Bacteria.</title>
        <authorList>
            <person name="Sahin N."/>
            <person name="Tani A."/>
        </authorList>
    </citation>
    <scope>NUCLEOTIDE SEQUENCE</scope>
    <source>
        <strain evidence="2">Y10</strain>
    </source>
</reference>
<dbReference type="RefSeq" id="WP_281763524.1">
    <property type="nucleotide sequence ID" value="NZ_BRVO01000001.1"/>
</dbReference>
<gene>
    <name evidence="2" type="ORF">Y10_02280</name>
</gene>
<proteinExistence type="predicted"/>
<accession>A0ABQ5MEP9</accession>
<evidence type="ECO:0000256" key="1">
    <source>
        <dbReference type="SAM" id="SignalP"/>
    </source>
</evidence>
<feature type="signal peptide" evidence="1">
    <location>
        <begin position="1"/>
        <end position="19"/>
    </location>
</feature>
<feature type="chain" id="PRO_5046299276" description="YD repeat-containing protein" evidence="1">
    <location>
        <begin position="20"/>
        <end position="257"/>
    </location>
</feature>
<protein>
    <recommendedName>
        <fullName evidence="4">YD repeat-containing protein</fullName>
    </recommendedName>
</protein>
<dbReference type="EMBL" id="BRVO01000001">
    <property type="protein sequence ID" value="GLB47860.1"/>
    <property type="molecule type" value="Genomic_DNA"/>
</dbReference>
<keyword evidence="3" id="KW-1185">Reference proteome</keyword>
<comment type="caution">
    <text evidence="2">The sequence shown here is derived from an EMBL/GenBank/DDBJ whole genome shotgun (WGS) entry which is preliminary data.</text>
</comment>